<gene>
    <name evidence="3" type="ORF">SAMN05216225_102814</name>
</gene>
<name>A0A1M5J5C0_9BACI</name>
<reference evidence="3 4" key="1">
    <citation type="submission" date="2016-11" db="EMBL/GenBank/DDBJ databases">
        <authorList>
            <person name="Jaros S."/>
            <person name="Januszkiewicz K."/>
            <person name="Wedrychowicz H."/>
        </authorList>
    </citation>
    <scope>NUCLEOTIDE SEQUENCE [LARGE SCALE GENOMIC DNA]</scope>
    <source>
        <strain evidence="3 4">IBRC-M 10683</strain>
    </source>
</reference>
<organism evidence="3 4">
    <name type="scientific">Ornithinibacillus halophilus</name>
    <dbReference type="NCBI Taxonomy" id="930117"/>
    <lineage>
        <taxon>Bacteria</taxon>
        <taxon>Bacillati</taxon>
        <taxon>Bacillota</taxon>
        <taxon>Bacilli</taxon>
        <taxon>Bacillales</taxon>
        <taxon>Bacillaceae</taxon>
        <taxon>Ornithinibacillus</taxon>
    </lineage>
</organism>
<accession>A0A1M5J5C0</accession>
<dbReference type="SUPFAM" id="SSF51735">
    <property type="entry name" value="NAD(P)-binding Rossmann-fold domains"/>
    <property type="match status" value="1"/>
</dbReference>
<dbReference type="Proteomes" id="UP000183988">
    <property type="component" value="Unassembled WGS sequence"/>
</dbReference>
<dbReference type="Gene3D" id="3.40.50.720">
    <property type="entry name" value="NAD(P)-binding Rossmann-like Domain"/>
    <property type="match status" value="1"/>
</dbReference>
<dbReference type="InterPro" id="IPR008927">
    <property type="entry name" value="6-PGluconate_DH-like_C_sf"/>
</dbReference>
<dbReference type="InterPro" id="IPR036291">
    <property type="entry name" value="NAD(P)-bd_dom_sf"/>
</dbReference>
<feature type="domain" description="Pyrroline-5-carboxylate reductase catalytic N-terminal" evidence="1">
    <location>
        <begin position="2"/>
        <end position="89"/>
    </location>
</feature>
<feature type="domain" description="DUF2520" evidence="2">
    <location>
        <begin position="133"/>
        <end position="256"/>
    </location>
</feature>
<dbReference type="RefSeq" id="WP_072891012.1">
    <property type="nucleotide sequence ID" value="NZ_FQVW01000028.1"/>
</dbReference>
<evidence type="ECO:0000259" key="1">
    <source>
        <dbReference type="Pfam" id="PF03807"/>
    </source>
</evidence>
<dbReference type="PANTHER" id="PTHR40459:SF1">
    <property type="entry name" value="CONSERVED HYPOTHETICAL ALANINE AND LEUCINE RICH PROTEIN"/>
    <property type="match status" value="1"/>
</dbReference>
<protein>
    <submittedName>
        <fullName evidence="3">Predicted oxidoreductase, contains short-chain dehydrogenase (SDR) and DUF2520 domains</fullName>
    </submittedName>
</protein>
<dbReference type="AlphaFoldDB" id="A0A1M5J5C0"/>
<dbReference type="InterPro" id="IPR018931">
    <property type="entry name" value="DUF2520"/>
</dbReference>
<evidence type="ECO:0000259" key="2">
    <source>
        <dbReference type="Pfam" id="PF10728"/>
    </source>
</evidence>
<dbReference type="Gene3D" id="1.10.1040.20">
    <property type="entry name" value="ProC-like, C-terminal domain"/>
    <property type="match status" value="1"/>
</dbReference>
<dbReference type="Pfam" id="PF10728">
    <property type="entry name" value="DUF2520"/>
    <property type="match status" value="1"/>
</dbReference>
<dbReference type="Pfam" id="PF03807">
    <property type="entry name" value="F420_oxidored"/>
    <property type="match status" value="1"/>
</dbReference>
<keyword evidence="4" id="KW-1185">Reference proteome</keyword>
<dbReference type="EMBL" id="FQVW01000028">
    <property type="protein sequence ID" value="SHG35711.1"/>
    <property type="molecule type" value="Genomic_DNA"/>
</dbReference>
<dbReference type="SUPFAM" id="SSF48179">
    <property type="entry name" value="6-phosphogluconate dehydrogenase C-terminal domain-like"/>
    <property type="match status" value="1"/>
</dbReference>
<evidence type="ECO:0000313" key="4">
    <source>
        <dbReference type="Proteomes" id="UP000183988"/>
    </source>
</evidence>
<dbReference type="PANTHER" id="PTHR40459">
    <property type="entry name" value="CONSERVED HYPOTHETICAL ALANINE AND LEUCINE RICH PROTEIN"/>
    <property type="match status" value="1"/>
</dbReference>
<sequence>MKVGFIGAGKVGVSIGKYFAEHGVHVTGYYSKTWQSSLEAAEFTNTTAYEHMRELVEVSDTIFITVPDGMIQQVWDKLKVLSIENKVISHFSGSLSSALFTDIRNYHAYGYSIHPLFAINDKHQSYKELSESFFTIEGHEKYLDTLVQLFERLGNKVKVIPSEEKTRYHAAATMVSNLYVGLVSLGEKMLEDCGFESDEAHQALIPLIQGNTANILSYGPQRALTGPIERNDTETIRNHLEILESQEKEVYQVLSNLVLKLAEEKHKDRNYTNIRRMMKE</sequence>
<evidence type="ECO:0000313" key="3">
    <source>
        <dbReference type="EMBL" id="SHG35711.1"/>
    </source>
</evidence>
<dbReference type="InterPro" id="IPR028939">
    <property type="entry name" value="P5C_Rdtase_cat_N"/>
</dbReference>
<proteinExistence type="predicted"/>
<dbReference type="STRING" id="930117.SAMN05216225_102814"/>
<dbReference type="InterPro" id="IPR037108">
    <property type="entry name" value="TM1727-like_C_sf"/>
</dbReference>
<dbReference type="OrthoDB" id="9810755at2"/>